<keyword evidence="1" id="KW-0732">Signal</keyword>
<dbReference type="Proteomes" id="UP000190675">
    <property type="component" value="Chromosome I"/>
</dbReference>
<feature type="chain" id="PRO_5012025251" description="DUF3887 domain-containing protein" evidence="1">
    <location>
        <begin position="22"/>
        <end position="143"/>
    </location>
</feature>
<gene>
    <name evidence="2" type="ORF">SAMN05444169_8182</name>
</gene>
<dbReference type="RefSeq" id="WP_079571488.1">
    <property type="nucleotide sequence ID" value="NZ_LT670818.1"/>
</dbReference>
<organism evidence="2 3">
    <name type="scientific">Bradyrhizobium erythrophlei</name>
    <dbReference type="NCBI Taxonomy" id="1437360"/>
    <lineage>
        <taxon>Bacteria</taxon>
        <taxon>Pseudomonadati</taxon>
        <taxon>Pseudomonadota</taxon>
        <taxon>Alphaproteobacteria</taxon>
        <taxon>Hyphomicrobiales</taxon>
        <taxon>Nitrobacteraceae</taxon>
        <taxon>Bradyrhizobium</taxon>
    </lineage>
</organism>
<evidence type="ECO:0008006" key="4">
    <source>
        <dbReference type="Google" id="ProtNLM"/>
    </source>
</evidence>
<proteinExistence type="predicted"/>
<dbReference type="EMBL" id="LT670818">
    <property type="protein sequence ID" value="SHH58148.1"/>
    <property type="molecule type" value="Genomic_DNA"/>
</dbReference>
<reference evidence="2 3" key="1">
    <citation type="submission" date="2016-11" db="EMBL/GenBank/DDBJ databases">
        <authorList>
            <person name="Jaros S."/>
            <person name="Januszkiewicz K."/>
            <person name="Wedrychowicz H."/>
        </authorList>
    </citation>
    <scope>NUCLEOTIDE SEQUENCE [LARGE SCALE GENOMIC DNA]</scope>
    <source>
        <strain evidence="2 3">GAS242</strain>
    </source>
</reference>
<name>A0A1M5U5C8_9BRAD</name>
<protein>
    <recommendedName>
        <fullName evidence="4">DUF3887 domain-containing protein</fullName>
    </recommendedName>
</protein>
<sequence>MRRLFQTAIIIFFALTLSSLADSSARVQDPGKFCDDLFADISPFRSAEIAEKVAAAIGKPEAAEALTNGLKLLEGRKIDFSRKVIDKDFSNALRQIVYYAYVENIGFVYFRVNFKMTSTGWILANFNFKSETIELFPKDFVEP</sequence>
<evidence type="ECO:0000256" key="1">
    <source>
        <dbReference type="SAM" id="SignalP"/>
    </source>
</evidence>
<feature type="signal peptide" evidence="1">
    <location>
        <begin position="1"/>
        <end position="21"/>
    </location>
</feature>
<dbReference type="AlphaFoldDB" id="A0A1M5U5C8"/>
<accession>A0A1M5U5C8</accession>
<evidence type="ECO:0000313" key="2">
    <source>
        <dbReference type="EMBL" id="SHH58148.1"/>
    </source>
</evidence>
<evidence type="ECO:0000313" key="3">
    <source>
        <dbReference type="Proteomes" id="UP000190675"/>
    </source>
</evidence>